<name>A0A6A3IEL3_9STRA</name>
<feature type="chain" id="PRO_5025630546" evidence="1">
    <location>
        <begin position="19"/>
        <end position="62"/>
    </location>
</feature>
<protein>
    <submittedName>
        <fullName evidence="2">Uncharacterized protein</fullName>
    </submittedName>
</protein>
<comment type="caution">
    <text evidence="2">The sequence shown here is derived from an EMBL/GenBank/DDBJ whole genome shotgun (WGS) entry which is preliminary data.</text>
</comment>
<keyword evidence="1" id="KW-0732">Signal</keyword>
<dbReference type="AlphaFoldDB" id="A0A6A3IEL3"/>
<proteinExistence type="predicted"/>
<feature type="signal peptide" evidence="1">
    <location>
        <begin position="1"/>
        <end position="18"/>
    </location>
</feature>
<accession>A0A6A3IEL3</accession>
<evidence type="ECO:0000256" key="1">
    <source>
        <dbReference type="SAM" id="SignalP"/>
    </source>
</evidence>
<evidence type="ECO:0000313" key="2">
    <source>
        <dbReference type="EMBL" id="KAE8978808.1"/>
    </source>
</evidence>
<evidence type="ECO:0000313" key="3">
    <source>
        <dbReference type="Proteomes" id="UP000429607"/>
    </source>
</evidence>
<reference evidence="2 3" key="1">
    <citation type="submission" date="2018-09" db="EMBL/GenBank/DDBJ databases">
        <title>Genomic investigation of the strawberry pathogen Phytophthora fragariae indicates pathogenicity is determined by transcriptional variation in three key races.</title>
        <authorList>
            <person name="Adams T.M."/>
            <person name="Armitage A.D."/>
            <person name="Sobczyk M.K."/>
            <person name="Bates H.J."/>
            <person name="Dunwell J.M."/>
            <person name="Nellist C.F."/>
            <person name="Harrison R.J."/>
        </authorList>
    </citation>
    <scope>NUCLEOTIDE SEQUENCE [LARGE SCALE GENOMIC DNA]</scope>
    <source>
        <strain evidence="2 3">SCRP249</strain>
    </source>
</reference>
<dbReference type="Proteomes" id="UP000429607">
    <property type="component" value="Unassembled WGS sequence"/>
</dbReference>
<sequence>MLLIGLPLALLITTMVEPCDEGAIHAAGRAAAGVAAPILANPCRESVHGAADRVALCLLPPR</sequence>
<gene>
    <name evidence="2" type="ORF">PR001_g24736</name>
</gene>
<dbReference type="EMBL" id="QXFV01003216">
    <property type="protein sequence ID" value="KAE8978808.1"/>
    <property type="molecule type" value="Genomic_DNA"/>
</dbReference>
<organism evidence="2 3">
    <name type="scientific">Phytophthora rubi</name>
    <dbReference type="NCBI Taxonomy" id="129364"/>
    <lineage>
        <taxon>Eukaryota</taxon>
        <taxon>Sar</taxon>
        <taxon>Stramenopiles</taxon>
        <taxon>Oomycota</taxon>
        <taxon>Peronosporomycetes</taxon>
        <taxon>Peronosporales</taxon>
        <taxon>Peronosporaceae</taxon>
        <taxon>Phytophthora</taxon>
    </lineage>
</organism>